<proteinExistence type="predicted"/>
<accession>A0ACC1D2H9</accession>
<comment type="caution">
    <text evidence="1">The sequence shown here is derived from an EMBL/GenBank/DDBJ whole genome shotgun (WGS) entry which is preliminary data.</text>
</comment>
<reference evidence="1 2" key="1">
    <citation type="journal article" date="2021" name="Front. Genet.">
        <title>Chromosome-Level Genome Assembly Reveals Significant Gene Expansion in the Toll and IMD Signaling Pathways of Dendrolimus kikuchii.</title>
        <authorList>
            <person name="Zhou J."/>
            <person name="Wu P."/>
            <person name="Xiong Z."/>
            <person name="Liu N."/>
            <person name="Zhao N."/>
            <person name="Ji M."/>
            <person name="Qiu Y."/>
            <person name="Yang B."/>
        </authorList>
    </citation>
    <scope>NUCLEOTIDE SEQUENCE [LARGE SCALE GENOMIC DNA]</scope>
    <source>
        <strain evidence="1">Ann1</strain>
    </source>
</reference>
<evidence type="ECO:0000313" key="2">
    <source>
        <dbReference type="Proteomes" id="UP000824533"/>
    </source>
</evidence>
<gene>
    <name evidence="1" type="ORF">K1T71_006823</name>
</gene>
<sequence length="268" mass="28812">MFRVFCLLAVAAVARACEPCTCGVTRGARVVGGVALSPGEFPWLAALKRDGSVICGATVVSRDHLITATHCVNGIEATRLSVLVGEYDVNNSRSDGFEVTHVVQHPDFNKFTYDNDIAVLRIAEPLPDSLYRPACLPDVDKRDILEGVDAIVSGWGSTVEKGPASNIPMKADVQIWAQEECTGAGYGRRKVTPRMICANAPERDACSGDSGGPLLLPQPHFTLVGIVSWGRGCARQGYPGVYARVDKFLPWLKVALRHACTCQPPSYG</sequence>
<name>A0ACC1D2H9_9NEOP</name>
<evidence type="ECO:0000313" key="1">
    <source>
        <dbReference type="EMBL" id="KAJ0177950.1"/>
    </source>
</evidence>
<organism evidence="1 2">
    <name type="scientific">Dendrolimus kikuchii</name>
    <dbReference type="NCBI Taxonomy" id="765133"/>
    <lineage>
        <taxon>Eukaryota</taxon>
        <taxon>Metazoa</taxon>
        <taxon>Ecdysozoa</taxon>
        <taxon>Arthropoda</taxon>
        <taxon>Hexapoda</taxon>
        <taxon>Insecta</taxon>
        <taxon>Pterygota</taxon>
        <taxon>Neoptera</taxon>
        <taxon>Endopterygota</taxon>
        <taxon>Lepidoptera</taxon>
        <taxon>Glossata</taxon>
        <taxon>Ditrysia</taxon>
        <taxon>Bombycoidea</taxon>
        <taxon>Lasiocampidae</taxon>
        <taxon>Dendrolimus</taxon>
    </lineage>
</organism>
<keyword evidence="2" id="KW-1185">Reference proteome</keyword>
<dbReference type="Proteomes" id="UP000824533">
    <property type="component" value="Linkage Group LG11"/>
</dbReference>
<protein>
    <submittedName>
        <fullName evidence="1">Uncharacterized protein</fullName>
    </submittedName>
</protein>
<dbReference type="EMBL" id="CM034397">
    <property type="protein sequence ID" value="KAJ0177950.1"/>
    <property type="molecule type" value="Genomic_DNA"/>
</dbReference>